<feature type="transmembrane region" description="Helical" evidence="1">
    <location>
        <begin position="212"/>
        <end position="236"/>
    </location>
</feature>
<comment type="caution">
    <text evidence="2">The sequence shown here is derived from an EMBL/GenBank/DDBJ whole genome shotgun (WGS) entry which is preliminary data.</text>
</comment>
<protein>
    <recommendedName>
        <fullName evidence="4">DUF3307 domain-containing protein</fullName>
    </recommendedName>
</protein>
<keyword evidence="3" id="KW-1185">Reference proteome</keyword>
<keyword evidence="1" id="KW-1133">Transmembrane helix</keyword>
<gene>
    <name evidence="2" type="ORF">STA1M1_14560</name>
</gene>
<feature type="transmembrane region" description="Helical" evidence="1">
    <location>
        <begin position="125"/>
        <end position="148"/>
    </location>
</feature>
<dbReference type="RefSeq" id="WP_281841572.1">
    <property type="nucleotide sequence ID" value="NZ_BROH01000003.1"/>
</dbReference>
<accession>A0ABQ5LRE9</accession>
<dbReference type="EMBL" id="BROH01000003">
    <property type="protein sequence ID" value="GKY87587.1"/>
    <property type="molecule type" value="Genomic_DNA"/>
</dbReference>
<sequence length="242" mass="25178">MIATFTALLLAHVLADFVLQTNWIAANKHRPGVFALHILIVFAAAALALGQRQPEALGWLAALAVVHGLIDLAKRFAAATGFAGFVTDQVAHLASLAGLAALMPGLWASGLWATLLPGQTWLLHAFALVAGFVIATRAGGFAVGALLGRFDGVELPQGLEKGGELIGLLERAMIFLLVLAGEPAGIGFLIAAKSVLRLEATFADGAKHHRAAEYIIIGTLASFAWAMAASFATVTLRATLTP</sequence>
<evidence type="ECO:0000313" key="2">
    <source>
        <dbReference type="EMBL" id="GKY87587.1"/>
    </source>
</evidence>
<feature type="transmembrane region" description="Helical" evidence="1">
    <location>
        <begin position="168"/>
        <end position="191"/>
    </location>
</feature>
<dbReference type="Proteomes" id="UP001144205">
    <property type="component" value="Unassembled WGS sequence"/>
</dbReference>
<evidence type="ECO:0008006" key="4">
    <source>
        <dbReference type="Google" id="ProtNLM"/>
    </source>
</evidence>
<feature type="transmembrane region" description="Helical" evidence="1">
    <location>
        <begin position="31"/>
        <end position="49"/>
    </location>
</feature>
<evidence type="ECO:0000313" key="3">
    <source>
        <dbReference type="Proteomes" id="UP001144205"/>
    </source>
</evidence>
<dbReference type="InterPro" id="IPR021737">
    <property type="entry name" value="Phage_phiKZ_Orf197"/>
</dbReference>
<reference evidence="2" key="1">
    <citation type="journal article" date="2023" name="Int. J. Syst. Evol. Microbiol.">
        <title>Sinisalibacter aestuarii sp. nov., isolated from estuarine sediment of the Arakawa River.</title>
        <authorList>
            <person name="Arafat S.T."/>
            <person name="Hirano S."/>
            <person name="Sato A."/>
            <person name="Takeuchi K."/>
            <person name="Yasuda T."/>
            <person name="Terahara T."/>
            <person name="Hamada M."/>
            <person name="Kobayashi T."/>
        </authorList>
    </citation>
    <scope>NUCLEOTIDE SEQUENCE</scope>
    <source>
        <strain evidence="2">B-399</strain>
    </source>
</reference>
<dbReference type="Pfam" id="PF11750">
    <property type="entry name" value="DUF3307"/>
    <property type="match status" value="1"/>
</dbReference>
<feature type="transmembrane region" description="Helical" evidence="1">
    <location>
        <begin position="56"/>
        <end position="73"/>
    </location>
</feature>
<name>A0ABQ5LRE9_9RHOB</name>
<keyword evidence="1" id="KW-0812">Transmembrane</keyword>
<evidence type="ECO:0000256" key="1">
    <source>
        <dbReference type="SAM" id="Phobius"/>
    </source>
</evidence>
<keyword evidence="1" id="KW-0472">Membrane</keyword>
<feature type="transmembrane region" description="Helical" evidence="1">
    <location>
        <begin position="93"/>
        <end position="113"/>
    </location>
</feature>
<organism evidence="2 3">
    <name type="scientific">Sinisalibacter aestuarii</name>
    <dbReference type="NCBI Taxonomy" id="2949426"/>
    <lineage>
        <taxon>Bacteria</taxon>
        <taxon>Pseudomonadati</taxon>
        <taxon>Pseudomonadota</taxon>
        <taxon>Alphaproteobacteria</taxon>
        <taxon>Rhodobacterales</taxon>
        <taxon>Roseobacteraceae</taxon>
        <taxon>Sinisalibacter</taxon>
    </lineage>
</organism>
<proteinExistence type="predicted"/>